<feature type="compositionally biased region" description="Pro residues" evidence="17">
    <location>
        <begin position="926"/>
        <end position="955"/>
    </location>
</feature>
<feature type="region of interest" description="Disordered" evidence="17">
    <location>
        <begin position="460"/>
        <end position="480"/>
    </location>
</feature>
<reference evidence="19" key="2">
    <citation type="journal article" date="2023" name="IMA Fungus">
        <title>Comparative genomic study of the Penicillium genus elucidates a diverse pangenome and 15 lateral gene transfer events.</title>
        <authorList>
            <person name="Petersen C."/>
            <person name="Sorensen T."/>
            <person name="Nielsen M.R."/>
            <person name="Sondergaard T.E."/>
            <person name="Sorensen J.L."/>
            <person name="Fitzpatrick D.A."/>
            <person name="Frisvad J.C."/>
            <person name="Nielsen K.L."/>
        </authorList>
    </citation>
    <scope>NUCLEOTIDE SEQUENCE</scope>
    <source>
        <strain evidence="19">IBT 17660</strain>
    </source>
</reference>
<accession>A0A9W9WXW0</accession>
<feature type="compositionally biased region" description="Low complexity" evidence="17">
    <location>
        <begin position="896"/>
        <end position="925"/>
    </location>
</feature>
<dbReference type="GO" id="GO:0007029">
    <property type="term" value="P:endoplasmic reticulum organization"/>
    <property type="evidence" value="ECO:0007669"/>
    <property type="project" value="TreeGrafter"/>
</dbReference>
<evidence type="ECO:0000256" key="2">
    <source>
        <dbReference type="ARBA" id="ARBA00004397"/>
    </source>
</evidence>
<evidence type="ECO:0000256" key="12">
    <source>
        <dbReference type="ARBA" id="ARBA00023136"/>
    </source>
</evidence>
<evidence type="ECO:0000256" key="13">
    <source>
        <dbReference type="ARBA" id="ARBA00023329"/>
    </source>
</evidence>
<dbReference type="PANTHER" id="PTHR13923:SF11">
    <property type="entry name" value="SECRETORY 31, ISOFORM D"/>
    <property type="match status" value="1"/>
</dbReference>
<dbReference type="GO" id="GO:0030127">
    <property type="term" value="C:COPII vesicle coat"/>
    <property type="evidence" value="ECO:0007669"/>
    <property type="project" value="TreeGrafter"/>
</dbReference>
<evidence type="ECO:0000259" key="18">
    <source>
        <dbReference type="Pfam" id="PF07304"/>
    </source>
</evidence>
<dbReference type="InterPro" id="IPR009917">
    <property type="entry name" value="SRA1/Sec31"/>
</dbReference>
<keyword evidence="13" id="KW-0968">Cytoplasmic vesicle</keyword>
<feature type="compositionally biased region" description="Pro residues" evidence="17">
    <location>
        <begin position="1048"/>
        <end position="1064"/>
    </location>
</feature>
<evidence type="ECO:0000256" key="16">
    <source>
        <dbReference type="PROSITE-ProRule" id="PRU00221"/>
    </source>
</evidence>
<feature type="repeat" description="WD" evidence="16">
    <location>
        <begin position="162"/>
        <end position="204"/>
    </location>
</feature>
<keyword evidence="20" id="KW-1185">Reference proteome</keyword>
<protein>
    <recommendedName>
        <fullName evidence="5">Protein transport protein SEC31</fullName>
    </recommendedName>
    <alternativeName>
        <fullName evidence="4">Protein transport protein sec31</fullName>
    </alternativeName>
</protein>
<keyword evidence="8" id="KW-0677">Repeat</keyword>
<dbReference type="InterPro" id="IPR036322">
    <property type="entry name" value="WD40_repeat_dom_sf"/>
</dbReference>
<comment type="subcellular location">
    <subcellularLocation>
        <location evidence="1">Cytoplasmic vesicle</location>
        <location evidence="1">COPII-coated vesicle membrane</location>
        <topology evidence="1">Peripheral membrane protein</topology>
        <orientation evidence="1">Cytoplasmic side</orientation>
    </subcellularLocation>
    <subcellularLocation>
        <location evidence="2">Endoplasmic reticulum membrane</location>
        <topology evidence="2">Peripheral membrane protein</topology>
        <orientation evidence="2">Cytoplasmic side</orientation>
    </subcellularLocation>
</comment>
<keyword evidence="6" id="KW-0813">Transport</keyword>
<feature type="compositionally biased region" description="Basic residues" evidence="17">
    <location>
        <begin position="1022"/>
        <end position="1031"/>
    </location>
</feature>
<evidence type="ECO:0000256" key="3">
    <source>
        <dbReference type="ARBA" id="ARBA00009358"/>
    </source>
</evidence>
<name>A0A9W9WXW0_9EURO</name>
<keyword evidence="9" id="KW-0256">Endoplasmic reticulum</keyword>
<feature type="repeat" description="WD" evidence="16">
    <location>
        <begin position="116"/>
        <end position="152"/>
    </location>
</feature>
<evidence type="ECO:0000256" key="6">
    <source>
        <dbReference type="ARBA" id="ARBA00022448"/>
    </source>
</evidence>
<keyword evidence="7 16" id="KW-0853">WD repeat</keyword>
<dbReference type="Gene3D" id="1.20.940.10">
    <property type="entry name" value="Functional domain of the splicing factor Prp18"/>
    <property type="match status" value="1"/>
</dbReference>
<keyword evidence="12" id="KW-0472">Membrane</keyword>
<dbReference type="PANTHER" id="PTHR13923">
    <property type="entry name" value="SEC31-RELATED PROTEIN"/>
    <property type="match status" value="1"/>
</dbReference>
<dbReference type="SUPFAM" id="SSF50978">
    <property type="entry name" value="WD40 repeat-like"/>
    <property type="match status" value="1"/>
</dbReference>
<dbReference type="PROSITE" id="PS50082">
    <property type="entry name" value="WD_REPEATS_2"/>
    <property type="match status" value="3"/>
</dbReference>
<keyword evidence="11" id="KW-0653">Protein transport</keyword>
<evidence type="ECO:0000256" key="11">
    <source>
        <dbReference type="ARBA" id="ARBA00022927"/>
    </source>
</evidence>
<comment type="similarity">
    <text evidence="3">Belongs to the WD repeat SEC31 family.</text>
</comment>
<evidence type="ECO:0000256" key="10">
    <source>
        <dbReference type="ARBA" id="ARBA00022892"/>
    </source>
</evidence>
<dbReference type="Pfam" id="PF00400">
    <property type="entry name" value="WD40"/>
    <property type="match status" value="2"/>
</dbReference>
<dbReference type="Pfam" id="PF07304">
    <property type="entry name" value="SRA1"/>
    <property type="match status" value="1"/>
</dbReference>
<feature type="repeat" description="WD" evidence="16">
    <location>
        <begin position="224"/>
        <end position="266"/>
    </location>
</feature>
<sequence>MVRLREIPRTATFAWSPGAASPLIATGTRAGAVDVDFSNKTCLELWDLGLDREDASEELQPLAKFDTDSGFNDVAWTTSEDNKRGVIAGGLENGSLELWDADKLLAGSSDALISRTTKHSGAIKTLQFNPKHPNLLATGGAKGELFIWDLNNIENPFRLGNNAARTDDIDCLDWNRKVPHILVTGSSSGFVTVWDVKTKKESLTLNNKARKAVSAVAWDPERTLTGHESGVLSLSWCEHDPDLLLSSGKDNRNICWNPQTGQAYGEFPVVTNWTFQTRWNPHNPNFFATASFDGKICVQTLQNTKSDSAQAIADHNQALDGEDFFNKAQTQPQVSKFSLPKAPRWLERPCGATFGFGGRVVSFGLTEKGSRSSNIKITSFEVDETVGNATESFETALKEGDIRTLCESRASGASSEAEKADWKVMQALISENPRKGLVEYLGFQDQADEATDSLTQLGLDKKEGEDTNGAPAKPAGVKKHKRLQSMFDANPEGDSFLSELAASKGAQTNNPFQIFNGSESQAEKQITRALLLGEFEKALDVALREDKMSDAFMIAICGGPKCIEKAQEYYFSKQAAGPNYMRLLASIVGKNLWDVVHNADLSNWKEVMAALCTFADEKEFPDLCDALGDRLEEQIQNSDDKSARKDASFCFLAGSKLEKVVAIWVEELRENEQKGIESNTDNSSFSIHVRALQGLIEKVTIFRQVTKFQDTERNKDSDWRLSVLYDKYIEYADVVATHGRLQIAQKYLDLVPEKHPEAEVARNRIKLATRQAPQPAAGAKSGFKPLPPTAQFVPAGANFQPCCYSNTATSSPAQPANPYAAMSTGGAYGSATGYQPTQGMRPTGYTPPSAFGGQQPAGAGVPPPPRASSNQSPANTVTTYTTATGLPAWNDLPEGFAKAPTPRRATPAATSAPIASPFPNQSPNLPQGPPPVGAPRAPSVPPPPKVGSVPPPPRMMSPSSGGQAGSNIPGPSPPPPANPYASLPQSPPLAQGSTMSPPASIPRGASPYNAPPSVPPPTNRPLPRHTPHRQYHNPPAANPYGPTTPIAAQPPPMAQGIPPPPQGSRPPTAQSQRPTPPAPKYPAGDRSHIPSNAQPVFEILSADMQRVKTRAPAAFKAQVDDAERRLNILFDHLNNEDLLKPNTVQDMANLARALQQRDYNAALAIHVDIMTNRTDECGNWMVGVKRLISMSRATP</sequence>
<dbReference type="GO" id="GO:0005198">
    <property type="term" value="F:structural molecule activity"/>
    <property type="evidence" value="ECO:0007669"/>
    <property type="project" value="TreeGrafter"/>
</dbReference>
<dbReference type="GO" id="GO:0070971">
    <property type="term" value="C:endoplasmic reticulum exit site"/>
    <property type="evidence" value="ECO:0007669"/>
    <property type="project" value="TreeGrafter"/>
</dbReference>
<comment type="subunit">
    <text evidence="15">The COPII coat is composed of at least 5 proteins: the SEC23/24 complex, the SEC13/31 complex, and the protein SAR1. SEC13 and SEC31 make a 2:2 tetramer that forms the edge element of the COPII outer coat. The tetramer self-assembles in multiple copies to form the complete polyhedral cage. Interacts (via WD 8) with SEC13.</text>
</comment>
<organism evidence="19 20">
    <name type="scientific">Penicillium desertorum</name>
    <dbReference type="NCBI Taxonomy" id="1303715"/>
    <lineage>
        <taxon>Eukaryota</taxon>
        <taxon>Fungi</taxon>
        <taxon>Dikarya</taxon>
        <taxon>Ascomycota</taxon>
        <taxon>Pezizomycotina</taxon>
        <taxon>Eurotiomycetes</taxon>
        <taxon>Eurotiomycetidae</taxon>
        <taxon>Eurotiales</taxon>
        <taxon>Aspergillaceae</taxon>
        <taxon>Penicillium</taxon>
    </lineage>
</organism>
<dbReference type="PROSITE" id="PS50294">
    <property type="entry name" value="WD_REPEATS_REGION"/>
    <property type="match status" value="1"/>
</dbReference>
<feature type="compositionally biased region" description="Low complexity" evidence="17">
    <location>
        <begin position="956"/>
        <end position="969"/>
    </location>
</feature>
<reference evidence="19" key="1">
    <citation type="submission" date="2022-12" db="EMBL/GenBank/DDBJ databases">
        <authorList>
            <person name="Petersen C."/>
        </authorList>
    </citation>
    <scope>NUCLEOTIDE SEQUENCE</scope>
    <source>
        <strain evidence="19">IBT 17660</strain>
    </source>
</reference>
<comment type="caution">
    <text evidence="19">The sequence shown here is derived from an EMBL/GenBank/DDBJ whole genome shotgun (WGS) entry which is preliminary data.</text>
</comment>
<feature type="region of interest" description="Disordered" evidence="17">
    <location>
        <begin position="833"/>
        <end position="1091"/>
    </location>
</feature>
<evidence type="ECO:0000256" key="4">
    <source>
        <dbReference type="ARBA" id="ARBA00013507"/>
    </source>
</evidence>
<evidence type="ECO:0000256" key="17">
    <source>
        <dbReference type="SAM" id="MobiDB-lite"/>
    </source>
</evidence>
<proteinExistence type="inferred from homology"/>
<evidence type="ECO:0000256" key="14">
    <source>
        <dbReference type="ARBA" id="ARBA00025471"/>
    </source>
</evidence>
<dbReference type="GO" id="GO:0005789">
    <property type="term" value="C:endoplasmic reticulum membrane"/>
    <property type="evidence" value="ECO:0007669"/>
    <property type="project" value="UniProtKB-SubCell"/>
</dbReference>
<dbReference type="InterPro" id="IPR001680">
    <property type="entry name" value="WD40_rpt"/>
</dbReference>
<evidence type="ECO:0000256" key="7">
    <source>
        <dbReference type="ARBA" id="ARBA00022574"/>
    </source>
</evidence>
<evidence type="ECO:0000256" key="15">
    <source>
        <dbReference type="ARBA" id="ARBA00025864"/>
    </source>
</evidence>
<evidence type="ECO:0000256" key="8">
    <source>
        <dbReference type="ARBA" id="ARBA00022737"/>
    </source>
</evidence>
<dbReference type="Gene3D" id="1.25.40.1030">
    <property type="match status" value="1"/>
</dbReference>
<keyword evidence="10" id="KW-0931">ER-Golgi transport</keyword>
<dbReference type="SMART" id="SM00320">
    <property type="entry name" value="WD40"/>
    <property type="match status" value="5"/>
</dbReference>
<dbReference type="OrthoDB" id="542917at2759"/>
<dbReference type="EMBL" id="JAPWDO010000003">
    <property type="protein sequence ID" value="KAJ5478783.1"/>
    <property type="molecule type" value="Genomic_DNA"/>
</dbReference>
<evidence type="ECO:0000256" key="5">
    <source>
        <dbReference type="ARBA" id="ARBA00021236"/>
    </source>
</evidence>
<feature type="domain" description="SRA1/Sec31" evidence="18">
    <location>
        <begin position="1049"/>
        <end position="1192"/>
    </location>
</feature>
<feature type="compositionally biased region" description="Low complexity" evidence="17">
    <location>
        <begin position="847"/>
        <end position="860"/>
    </location>
</feature>
<evidence type="ECO:0000313" key="19">
    <source>
        <dbReference type="EMBL" id="KAJ5478783.1"/>
    </source>
</evidence>
<dbReference type="Proteomes" id="UP001147760">
    <property type="component" value="Unassembled WGS sequence"/>
</dbReference>
<dbReference type="InterPro" id="IPR015943">
    <property type="entry name" value="WD40/YVTN_repeat-like_dom_sf"/>
</dbReference>
<dbReference type="InterPro" id="IPR040251">
    <property type="entry name" value="SEC31-like"/>
</dbReference>
<evidence type="ECO:0000256" key="9">
    <source>
        <dbReference type="ARBA" id="ARBA00022824"/>
    </source>
</evidence>
<dbReference type="FunFam" id="1.20.940.10:FF:000007">
    <property type="entry name" value="Protein transport protein (SEC31), putative"/>
    <property type="match status" value="1"/>
</dbReference>
<gene>
    <name evidence="19" type="ORF">N7530_004292</name>
</gene>
<dbReference type="AlphaFoldDB" id="A0A9W9WXW0"/>
<dbReference type="GO" id="GO:0090110">
    <property type="term" value="P:COPII-coated vesicle cargo loading"/>
    <property type="evidence" value="ECO:0007669"/>
    <property type="project" value="TreeGrafter"/>
</dbReference>
<evidence type="ECO:0000313" key="20">
    <source>
        <dbReference type="Proteomes" id="UP001147760"/>
    </source>
</evidence>
<feature type="compositionally biased region" description="Pro residues" evidence="17">
    <location>
        <begin position="1009"/>
        <end position="1020"/>
    </location>
</feature>
<comment type="function">
    <text evidence="14">Component of the coat protein complex II (COPII) which promotes the formation of transport vesicles from the endoplasmic reticulum (ER). The coat has two main functions, the physical deformation of the endoplasmic reticulum membrane into vesicles and the selection of cargo molecules.</text>
</comment>
<evidence type="ECO:0000256" key="1">
    <source>
        <dbReference type="ARBA" id="ARBA00004299"/>
    </source>
</evidence>
<dbReference type="Gene3D" id="2.130.10.10">
    <property type="entry name" value="YVTN repeat-like/Quinoprotein amine dehydrogenase"/>
    <property type="match status" value="2"/>
</dbReference>
<dbReference type="GO" id="GO:0015031">
    <property type="term" value="P:protein transport"/>
    <property type="evidence" value="ECO:0007669"/>
    <property type="project" value="UniProtKB-KW"/>
</dbReference>